<dbReference type="GO" id="GO:0005886">
    <property type="term" value="C:plasma membrane"/>
    <property type="evidence" value="ECO:0007669"/>
    <property type="project" value="TreeGrafter"/>
</dbReference>
<evidence type="ECO:0000256" key="5">
    <source>
        <dbReference type="SAM" id="Phobius"/>
    </source>
</evidence>
<dbReference type="OrthoDB" id="9972904at2759"/>
<dbReference type="Pfam" id="PF00335">
    <property type="entry name" value="Tetraspanin"/>
    <property type="match status" value="1"/>
</dbReference>
<organism evidence="6 7">
    <name type="scientific">Agrilus planipennis</name>
    <name type="common">Emerald ash borer</name>
    <name type="synonym">Agrilus marcopoli</name>
    <dbReference type="NCBI Taxonomy" id="224129"/>
    <lineage>
        <taxon>Eukaryota</taxon>
        <taxon>Metazoa</taxon>
        <taxon>Ecdysozoa</taxon>
        <taxon>Arthropoda</taxon>
        <taxon>Hexapoda</taxon>
        <taxon>Insecta</taxon>
        <taxon>Pterygota</taxon>
        <taxon>Neoptera</taxon>
        <taxon>Endopterygota</taxon>
        <taxon>Coleoptera</taxon>
        <taxon>Polyphaga</taxon>
        <taxon>Elateriformia</taxon>
        <taxon>Buprestoidea</taxon>
        <taxon>Buprestidae</taxon>
        <taxon>Agrilinae</taxon>
        <taxon>Agrilus</taxon>
    </lineage>
</organism>
<proteinExistence type="predicted"/>
<dbReference type="Gene3D" id="1.10.1450.10">
    <property type="entry name" value="Tetraspanin"/>
    <property type="match status" value="1"/>
</dbReference>
<reference evidence="7" key="1">
    <citation type="submission" date="2025-08" db="UniProtKB">
        <authorList>
            <consortium name="RefSeq"/>
        </authorList>
    </citation>
    <scope>IDENTIFICATION</scope>
    <source>
        <tissue evidence="7">Entire body</tissue>
    </source>
</reference>
<dbReference type="InParanoid" id="A0A1W4XEM2"/>
<gene>
    <name evidence="7" type="primary">LOC108743511</name>
</gene>
<dbReference type="PANTHER" id="PTHR19282:SF252">
    <property type="entry name" value="TETRASPANIN"/>
    <property type="match status" value="1"/>
</dbReference>
<evidence type="ECO:0000313" key="7">
    <source>
        <dbReference type="RefSeq" id="XP_018334586.2"/>
    </source>
</evidence>
<evidence type="ECO:0000256" key="2">
    <source>
        <dbReference type="ARBA" id="ARBA00022692"/>
    </source>
</evidence>
<evidence type="ECO:0000313" key="6">
    <source>
        <dbReference type="Proteomes" id="UP000192223"/>
    </source>
</evidence>
<dbReference type="Proteomes" id="UP000192223">
    <property type="component" value="Unplaced"/>
</dbReference>
<evidence type="ECO:0000256" key="1">
    <source>
        <dbReference type="ARBA" id="ARBA00004141"/>
    </source>
</evidence>
<name>A0A1W4XEM2_AGRPL</name>
<sequence length="141" mass="15965">MILEIGEGIYIAVYRYKLAEGFDKSLNETIINYRPSDSPNSRALDFIQSTLHCCGNHDYMDWINSNHVVPKSCCKNDSCDTFNLEEIYTQGCYNKVMDFVISHSGIMAYVAVGFALFSLVGVFLTCCLARTIKKANYEPME</sequence>
<keyword evidence="3 5" id="KW-1133">Transmembrane helix</keyword>
<dbReference type="KEGG" id="apln:108743511"/>
<dbReference type="InterPro" id="IPR008952">
    <property type="entry name" value="Tetraspanin_EC2_sf"/>
</dbReference>
<dbReference type="InterPro" id="IPR018499">
    <property type="entry name" value="Tetraspanin/Peripherin"/>
</dbReference>
<comment type="subcellular location">
    <subcellularLocation>
        <location evidence="1">Membrane</location>
        <topology evidence="1">Multi-pass membrane protein</topology>
    </subcellularLocation>
</comment>
<keyword evidence="4 5" id="KW-0472">Membrane</keyword>
<protein>
    <submittedName>
        <fullName evidence="7">Tetraspanin-6-like</fullName>
    </submittedName>
</protein>
<keyword evidence="2 5" id="KW-0812">Transmembrane</keyword>
<evidence type="ECO:0000256" key="4">
    <source>
        <dbReference type="ARBA" id="ARBA00023136"/>
    </source>
</evidence>
<dbReference type="STRING" id="224129.A0A1W4XEM2"/>
<dbReference type="PANTHER" id="PTHR19282">
    <property type="entry name" value="TETRASPANIN"/>
    <property type="match status" value="1"/>
</dbReference>
<dbReference type="GeneID" id="108743511"/>
<accession>A0A1W4XEM2</accession>
<dbReference type="RefSeq" id="XP_018334586.2">
    <property type="nucleotide sequence ID" value="XM_018479084.2"/>
</dbReference>
<dbReference type="SUPFAM" id="SSF48652">
    <property type="entry name" value="Tetraspanin"/>
    <property type="match status" value="1"/>
</dbReference>
<evidence type="ECO:0000256" key="3">
    <source>
        <dbReference type="ARBA" id="ARBA00022989"/>
    </source>
</evidence>
<keyword evidence="6" id="KW-1185">Reference proteome</keyword>
<feature type="transmembrane region" description="Helical" evidence="5">
    <location>
        <begin position="106"/>
        <end position="129"/>
    </location>
</feature>
<dbReference type="AlphaFoldDB" id="A0A1W4XEM2"/>